<dbReference type="Pfam" id="PF03184">
    <property type="entry name" value="DDE_1"/>
    <property type="match status" value="1"/>
</dbReference>
<reference evidence="2 3" key="1">
    <citation type="submission" date="2014-04" db="EMBL/GenBank/DDBJ databases">
        <authorList>
            <consortium name="DOE Joint Genome Institute"/>
            <person name="Kuo A."/>
            <person name="Kohler A."/>
            <person name="Costa M.D."/>
            <person name="Nagy L.G."/>
            <person name="Floudas D."/>
            <person name="Copeland A."/>
            <person name="Barry K.W."/>
            <person name="Cichocki N."/>
            <person name="Veneault-Fourrey C."/>
            <person name="LaButti K."/>
            <person name="Lindquist E.A."/>
            <person name="Lipzen A."/>
            <person name="Lundell T."/>
            <person name="Morin E."/>
            <person name="Murat C."/>
            <person name="Sun H."/>
            <person name="Tunlid A."/>
            <person name="Henrissat B."/>
            <person name="Grigoriev I.V."/>
            <person name="Hibbett D.S."/>
            <person name="Martin F."/>
            <person name="Nordberg H.P."/>
            <person name="Cantor M.N."/>
            <person name="Hua S.X."/>
        </authorList>
    </citation>
    <scope>NUCLEOTIDE SEQUENCE [LARGE SCALE GENOMIC DNA]</scope>
    <source>
        <strain evidence="2 3">441</strain>
    </source>
</reference>
<organism evidence="2 3">
    <name type="scientific">Pisolithus microcarpus 441</name>
    <dbReference type="NCBI Taxonomy" id="765257"/>
    <lineage>
        <taxon>Eukaryota</taxon>
        <taxon>Fungi</taxon>
        <taxon>Dikarya</taxon>
        <taxon>Basidiomycota</taxon>
        <taxon>Agaricomycotina</taxon>
        <taxon>Agaricomycetes</taxon>
        <taxon>Agaricomycetidae</taxon>
        <taxon>Boletales</taxon>
        <taxon>Sclerodermatineae</taxon>
        <taxon>Pisolithaceae</taxon>
        <taxon>Pisolithus</taxon>
    </lineage>
</organism>
<feature type="non-terminal residue" evidence="2">
    <location>
        <position position="1"/>
    </location>
</feature>
<gene>
    <name evidence="2" type="ORF">PISMIDRAFT_76901</name>
</gene>
<dbReference type="EMBL" id="KN834048">
    <property type="protein sequence ID" value="KIK12781.1"/>
    <property type="molecule type" value="Genomic_DNA"/>
</dbReference>
<dbReference type="OrthoDB" id="162969at2759"/>
<keyword evidence="3" id="KW-1185">Reference proteome</keyword>
<accession>A0A0C9Y754</accession>
<evidence type="ECO:0000313" key="3">
    <source>
        <dbReference type="Proteomes" id="UP000054018"/>
    </source>
</evidence>
<sequence length="85" mass="9493">HTHLEFLEPYLTSHVQPCNAGIIQTTKALYHKAICLQAVELNEAGACKIYKIDLLEAMCMIMAAWNAIAPPTIMNCWKHTGIKPD</sequence>
<feature type="non-terminal residue" evidence="2">
    <location>
        <position position="85"/>
    </location>
</feature>
<name>A0A0C9Y754_9AGAM</name>
<dbReference type="AlphaFoldDB" id="A0A0C9Y754"/>
<dbReference type="HOGENOM" id="CLU_088458_4_2_1"/>
<dbReference type="InterPro" id="IPR004875">
    <property type="entry name" value="DDE_SF_endonuclease_dom"/>
</dbReference>
<proteinExistence type="predicted"/>
<dbReference type="GO" id="GO:0003676">
    <property type="term" value="F:nucleic acid binding"/>
    <property type="evidence" value="ECO:0007669"/>
    <property type="project" value="InterPro"/>
</dbReference>
<evidence type="ECO:0000313" key="2">
    <source>
        <dbReference type="EMBL" id="KIK12781.1"/>
    </source>
</evidence>
<reference evidence="3" key="2">
    <citation type="submission" date="2015-01" db="EMBL/GenBank/DDBJ databases">
        <title>Evolutionary Origins and Diversification of the Mycorrhizal Mutualists.</title>
        <authorList>
            <consortium name="DOE Joint Genome Institute"/>
            <consortium name="Mycorrhizal Genomics Consortium"/>
            <person name="Kohler A."/>
            <person name="Kuo A."/>
            <person name="Nagy L.G."/>
            <person name="Floudas D."/>
            <person name="Copeland A."/>
            <person name="Barry K.W."/>
            <person name="Cichocki N."/>
            <person name="Veneault-Fourrey C."/>
            <person name="LaButti K."/>
            <person name="Lindquist E.A."/>
            <person name="Lipzen A."/>
            <person name="Lundell T."/>
            <person name="Morin E."/>
            <person name="Murat C."/>
            <person name="Riley R."/>
            <person name="Ohm R."/>
            <person name="Sun H."/>
            <person name="Tunlid A."/>
            <person name="Henrissat B."/>
            <person name="Grigoriev I.V."/>
            <person name="Hibbett D.S."/>
            <person name="Martin F."/>
        </authorList>
    </citation>
    <scope>NUCLEOTIDE SEQUENCE [LARGE SCALE GENOMIC DNA]</scope>
    <source>
        <strain evidence="3">441</strain>
    </source>
</reference>
<feature type="domain" description="DDE-1" evidence="1">
    <location>
        <begin position="2"/>
        <end position="77"/>
    </location>
</feature>
<protein>
    <recommendedName>
        <fullName evidence="1">DDE-1 domain-containing protein</fullName>
    </recommendedName>
</protein>
<evidence type="ECO:0000259" key="1">
    <source>
        <dbReference type="Pfam" id="PF03184"/>
    </source>
</evidence>
<dbReference type="Proteomes" id="UP000054018">
    <property type="component" value="Unassembled WGS sequence"/>
</dbReference>
<dbReference type="STRING" id="765257.A0A0C9Y754"/>